<dbReference type="Proteomes" id="UP001054821">
    <property type="component" value="Chromosome 1"/>
</dbReference>
<organism evidence="2 3">
    <name type="scientific">Prunus dulcis</name>
    <name type="common">Almond</name>
    <name type="synonym">Amygdalus dulcis</name>
    <dbReference type="NCBI Taxonomy" id="3755"/>
    <lineage>
        <taxon>Eukaryota</taxon>
        <taxon>Viridiplantae</taxon>
        <taxon>Streptophyta</taxon>
        <taxon>Embryophyta</taxon>
        <taxon>Tracheophyta</taxon>
        <taxon>Spermatophyta</taxon>
        <taxon>Magnoliopsida</taxon>
        <taxon>eudicotyledons</taxon>
        <taxon>Gunneridae</taxon>
        <taxon>Pentapetalae</taxon>
        <taxon>rosids</taxon>
        <taxon>fabids</taxon>
        <taxon>Rosales</taxon>
        <taxon>Rosaceae</taxon>
        <taxon>Amygdaloideae</taxon>
        <taxon>Amygdaleae</taxon>
        <taxon>Prunus</taxon>
    </lineage>
</organism>
<evidence type="ECO:0000313" key="2">
    <source>
        <dbReference type="EMBL" id="KAI5353189.1"/>
    </source>
</evidence>
<name>A0AAD4ZS70_PRUDU</name>
<protein>
    <recommendedName>
        <fullName evidence="1">Reverse transcriptase/retrotransposon-derived protein RNase H-like domain-containing protein</fullName>
    </recommendedName>
</protein>
<keyword evidence="3" id="KW-1185">Reference proteome</keyword>
<evidence type="ECO:0000259" key="1">
    <source>
        <dbReference type="Pfam" id="PF17919"/>
    </source>
</evidence>
<proteinExistence type="predicted"/>
<dbReference type="SUPFAM" id="SSF56672">
    <property type="entry name" value="DNA/RNA polymerases"/>
    <property type="match status" value="1"/>
</dbReference>
<comment type="caution">
    <text evidence="2">The sequence shown here is derived from an EMBL/GenBank/DDBJ whole genome shotgun (WGS) entry which is preliminary data.</text>
</comment>
<dbReference type="Pfam" id="PF17919">
    <property type="entry name" value="RT_RNaseH_2"/>
    <property type="match status" value="1"/>
</dbReference>
<evidence type="ECO:0000313" key="3">
    <source>
        <dbReference type="Proteomes" id="UP001054821"/>
    </source>
</evidence>
<reference evidence="2 3" key="1">
    <citation type="journal article" date="2022" name="G3 (Bethesda)">
        <title>Whole-genome sequence and methylome profiling of the almond [Prunus dulcis (Mill.) D.A. Webb] cultivar 'Nonpareil'.</title>
        <authorList>
            <person name="D'Amico-Willman K.M."/>
            <person name="Ouma W.Z."/>
            <person name="Meulia T."/>
            <person name="Sideli G.M."/>
            <person name="Gradziel T.M."/>
            <person name="Fresnedo-Ramirez J."/>
        </authorList>
    </citation>
    <scope>NUCLEOTIDE SEQUENCE [LARGE SCALE GENOMIC DNA]</scope>
    <source>
        <strain evidence="2">Clone GOH B32 T37-40</strain>
    </source>
</reference>
<dbReference type="InterPro" id="IPR043128">
    <property type="entry name" value="Rev_trsase/Diguanyl_cyclase"/>
</dbReference>
<dbReference type="Gene3D" id="3.30.70.270">
    <property type="match status" value="1"/>
</dbReference>
<dbReference type="InterPro" id="IPR043502">
    <property type="entry name" value="DNA/RNA_pol_sf"/>
</dbReference>
<dbReference type="EMBL" id="JAJFAZ020000001">
    <property type="protein sequence ID" value="KAI5353189.1"/>
    <property type="molecule type" value="Genomic_DNA"/>
</dbReference>
<accession>A0AAD4ZS70</accession>
<dbReference type="AlphaFoldDB" id="A0AAD4ZS70"/>
<feature type="domain" description="Reverse transcriptase/retrotransposon-derived protein RNase H-like" evidence="1">
    <location>
        <begin position="46"/>
        <end position="138"/>
    </location>
</feature>
<dbReference type="PANTHER" id="PTHR48475:SF2">
    <property type="entry name" value="RIBONUCLEASE H"/>
    <property type="match status" value="1"/>
</dbReference>
<gene>
    <name evidence="2" type="ORF">L3X38_006082</name>
</gene>
<sequence>MKSPFIVKEIQSLTGRAATLNRFLSKSTDKCRPFFKALKKGQKDKWDEECEVALQSLTTYLTSPPLLSKPVPGEDLFMYQAVSNSTVSSALIREELGAQHPIFYTSKALLDAETRYPKLDKLILALVIFARKLRHYYQAH</sequence>
<dbReference type="InterPro" id="IPR041577">
    <property type="entry name" value="RT_RNaseH_2"/>
</dbReference>
<dbReference type="PANTHER" id="PTHR48475">
    <property type="entry name" value="RIBONUCLEASE H"/>
    <property type="match status" value="1"/>
</dbReference>